<dbReference type="EC" id="2.-.-.-" evidence="2"/>
<protein>
    <submittedName>
        <fullName evidence="2">Glycosyl transferase, family 2 domain protein</fullName>
        <ecNumber evidence="2">2.-.-.-</ecNumber>
    </submittedName>
</protein>
<dbReference type="EMBL" id="AUZY01004943">
    <property type="protein sequence ID" value="EQD61129.1"/>
    <property type="molecule type" value="Genomic_DNA"/>
</dbReference>
<proteinExistence type="predicted"/>
<sequence>METGTGRGVPPPSGLPPVDVAVRTFNSDRTLEACLRAARKWLPIHHLWVIDRNSTDASRRIAGSLGAEIRSEEAGIGRATRMGFELADTPTVLFLDSDVELVRPDFYRRACEYLADPRVGAVVGNACRHLFAYGLPLGLTLLPVAWGRTVALPETAQGSETYYLRRALARDHRKVVYIPDAMIHRTPYRGRNWPEWQGAQIRTAAGRNPRELAFSLLVPFLIHANSRSARNLLYTPIFDLKLLRGYLTPDRWRVRDRRTPAGSNGDLPR</sequence>
<comment type="caution">
    <text evidence="2">The sequence shown here is derived from an EMBL/GenBank/DDBJ whole genome shotgun (WGS) entry which is preliminary data.</text>
</comment>
<dbReference type="AlphaFoldDB" id="T1C770"/>
<evidence type="ECO:0000259" key="1">
    <source>
        <dbReference type="Pfam" id="PF00535"/>
    </source>
</evidence>
<gene>
    <name evidence="2" type="ORF">B1B_07733</name>
</gene>
<name>T1C770_9ZZZZ</name>
<dbReference type="SUPFAM" id="SSF53448">
    <property type="entry name" value="Nucleotide-diphospho-sugar transferases"/>
    <property type="match status" value="1"/>
</dbReference>
<organism evidence="2">
    <name type="scientific">mine drainage metagenome</name>
    <dbReference type="NCBI Taxonomy" id="410659"/>
    <lineage>
        <taxon>unclassified sequences</taxon>
        <taxon>metagenomes</taxon>
        <taxon>ecological metagenomes</taxon>
    </lineage>
</organism>
<keyword evidence="2" id="KW-0808">Transferase</keyword>
<dbReference type="InterPro" id="IPR029044">
    <property type="entry name" value="Nucleotide-diphossugar_trans"/>
</dbReference>
<dbReference type="PANTHER" id="PTHR43646">
    <property type="entry name" value="GLYCOSYLTRANSFERASE"/>
    <property type="match status" value="1"/>
</dbReference>
<dbReference type="Gene3D" id="3.90.550.10">
    <property type="entry name" value="Spore Coat Polysaccharide Biosynthesis Protein SpsA, Chain A"/>
    <property type="match status" value="1"/>
</dbReference>
<dbReference type="CDD" id="cd00761">
    <property type="entry name" value="Glyco_tranf_GTA_type"/>
    <property type="match status" value="1"/>
</dbReference>
<dbReference type="PANTHER" id="PTHR43646:SF6">
    <property type="entry name" value="PRE-MYCOFACTOCIN GLYCOSYLTRANSFERASE"/>
    <property type="match status" value="1"/>
</dbReference>
<dbReference type="Pfam" id="PF00535">
    <property type="entry name" value="Glycos_transf_2"/>
    <property type="match status" value="1"/>
</dbReference>
<dbReference type="GO" id="GO:0016740">
    <property type="term" value="F:transferase activity"/>
    <property type="evidence" value="ECO:0007669"/>
    <property type="project" value="UniProtKB-KW"/>
</dbReference>
<dbReference type="InterPro" id="IPR001173">
    <property type="entry name" value="Glyco_trans_2-like"/>
</dbReference>
<reference evidence="2" key="1">
    <citation type="submission" date="2013-08" db="EMBL/GenBank/DDBJ databases">
        <authorList>
            <person name="Mendez C."/>
            <person name="Richter M."/>
            <person name="Ferrer M."/>
            <person name="Sanchez J."/>
        </authorList>
    </citation>
    <scope>NUCLEOTIDE SEQUENCE</scope>
</reference>
<reference evidence="2" key="2">
    <citation type="journal article" date="2014" name="ISME J.">
        <title>Microbial stratification in low pH oxic and suboxic macroscopic growths along an acid mine drainage.</title>
        <authorList>
            <person name="Mendez-Garcia C."/>
            <person name="Mesa V."/>
            <person name="Sprenger R.R."/>
            <person name="Richter M."/>
            <person name="Diez M.S."/>
            <person name="Solano J."/>
            <person name="Bargiela R."/>
            <person name="Golyshina O.V."/>
            <person name="Manteca A."/>
            <person name="Ramos J.L."/>
            <person name="Gallego J.R."/>
            <person name="Llorente I."/>
            <person name="Martins Dos Santos V.A."/>
            <person name="Jensen O.N."/>
            <person name="Pelaez A.I."/>
            <person name="Sanchez J."/>
            <person name="Ferrer M."/>
        </authorList>
    </citation>
    <scope>NUCLEOTIDE SEQUENCE</scope>
</reference>
<evidence type="ECO:0000313" key="2">
    <source>
        <dbReference type="EMBL" id="EQD61129.1"/>
    </source>
</evidence>
<feature type="domain" description="Glycosyltransferase 2-like" evidence="1">
    <location>
        <begin position="20"/>
        <end position="125"/>
    </location>
</feature>
<accession>T1C770</accession>